<organism evidence="2 3">
    <name type="scientific">Nonomuraea turkmeniaca</name>
    <dbReference type="NCBI Taxonomy" id="103838"/>
    <lineage>
        <taxon>Bacteria</taxon>
        <taxon>Bacillati</taxon>
        <taxon>Actinomycetota</taxon>
        <taxon>Actinomycetes</taxon>
        <taxon>Streptosporangiales</taxon>
        <taxon>Streptosporangiaceae</taxon>
        <taxon>Nonomuraea</taxon>
    </lineage>
</organism>
<dbReference type="EMBL" id="VCKY01000062">
    <property type="protein sequence ID" value="TMR19414.1"/>
    <property type="molecule type" value="Genomic_DNA"/>
</dbReference>
<dbReference type="OrthoDB" id="7058362at2"/>
<keyword evidence="3" id="KW-1185">Reference proteome</keyword>
<feature type="region of interest" description="Disordered" evidence="1">
    <location>
        <begin position="147"/>
        <end position="205"/>
    </location>
</feature>
<dbReference type="Proteomes" id="UP000309128">
    <property type="component" value="Unassembled WGS sequence"/>
</dbReference>
<evidence type="ECO:0000313" key="3">
    <source>
        <dbReference type="Proteomes" id="UP000309128"/>
    </source>
</evidence>
<feature type="compositionally biased region" description="Basic and acidic residues" evidence="1">
    <location>
        <begin position="187"/>
        <end position="198"/>
    </location>
</feature>
<protein>
    <submittedName>
        <fullName evidence="2">Uncharacterized protein</fullName>
    </submittedName>
</protein>
<evidence type="ECO:0000256" key="1">
    <source>
        <dbReference type="SAM" id="MobiDB-lite"/>
    </source>
</evidence>
<dbReference type="AlphaFoldDB" id="A0A5S4FHZ6"/>
<accession>A0A5S4FHZ6</accession>
<comment type="caution">
    <text evidence="2">The sequence shown here is derived from an EMBL/GenBank/DDBJ whole genome shotgun (WGS) entry which is preliminary data.</text>
</comment>
<feature type="compositionally biased region" description="Basic residues" evidence="1">
    <location>
        <begin position="147"/>
        <end position="160"/>
    </location>
</feature>
<reference evidence="2 3" key="1">
    <citation type="submission" date="2019-05" db="EMBL/GenBank/DDBJ databases">
        <title>Draft genome sequence of Nonomuraea turkmeniaca DSM 43926.</title>
        <authorList>
            <person name="Saricaoglu S."/>
            <person name="Isik K."/>
        </authorList>
    </citation>
    <scope>NUCLEOTIDE SEQUENCE [LARGE SCALE GENOMIC DNA]</scope>
    <source>
        <strain evidence="2 3">DSM 43926</strain>
    </source>
</reference>
<name>A0A5S4FHZ6_9ACTN</name>
<proteinExistence type="predicted"/>
<evidence type="ECO:0000313" key="2">
    <source>
        <dbReference type="EMBL" id="TMR19414.1"/>
    </source>
</evidence>
<gene>
    <name evidence="2" type="ORF">ETD86_19795</name>
</gene>
<sequence>MALTGLLTIDGITLLVGDRVLVKAQTDPVQNGLYTAAAGAWSRTADALSPNTFVFVSKGSTLAKTGWTISTNGAITPGTTPIAWAQFAGGGGGGAGAGLAQNGANLDIVAADGSIVIIPDSITVGLVPISKGGTGATTAAAARTARRRQHLQRAAARPHRGRVDERGAQPRHGGHPRAVVPRGQLEGVREAGLQDRGRQHSGRAR</sequence>